<dbReference type="PRINTS" id="PR00411">
    <property type="entry name" value="PNDRDTASEI"/>
</dbReference>
<dbReference type="OrthoDB" id="9792592at2"/>
<dbReference type="InterPro" id="IPR016156">
    <property type="entry name" value="FAD/NAD-linked_Rdtase_dimer_sf"/>
</dbReference>
<evidence type="ECO:0000313" key="10">
    <source>
        <dbReference type="Proteomes" id="UP000233398"/>
    </source>
</evidence>
<name>A0A2N0VK90_9BACT</name>
<keyword evidence="6" id="KW-0676">Redox-active center</keyword>
<dbReference type="PRINTS" id="PR00368">
    <property type="entry name" value="FADPNR"/>
</dbReference>
<dbReference type="InterPro" id="IPR036188">
    <property type="entry name" value="FAD/NAD-bd_sf"/>
</dbReference>
<comment type="cofactor">
    <cofactor evidence="1">
        <name>FAD</name>
        <dbReference type="ChEBI" id="CHEBI:57692"/>
    </cofactor>
</comment>
<keyword evidence="3" id="KW-0285">Flavoprotein</keyword>
<dbReference type="Pfam" id="PF07992">
    <property type="entry name" value="Pyr_redox_2"/>
    <property type="match status" value="1"/>
</dbReference>
<accession>A0A2N0VK90</accession>
<dbReference type="Pfam" id="PF02852">
    <property type="entry name" value="Pyr_redox_dim"/>
    <property type="match status" value="1"/>
</dbReference>
<feature type="domain" description="FAD/NAD(P)-binding" evidence="8">
    <location>
        <begin position="5"/>
        <end position="298"/>
    </location>
</feature>
<dbReference type="EMBL" id="PISP01000001">
    <property type="protein sequence ID" value="PKD44612.1"/>
    <property type="molecule type" value="Genomic_DNA"/>
</dbReference>
<reference evidence="9 10" key="1">
    <citation type="submission" date="2017-11" db="EMBL/GenBank/DDBJ databases">
        <title>Rhodohalobacter 15182 sp. nov., isolated from a salt lake.</title>
        <authorList>
            <person name="Han S."/>
        </authorList>
    </citation>
    <scope>NUCLEOTIDE SEQUENCE [LARGE SCALE GENOMIC DNA]</scope>
    <source>
        <strain evidence="9 10">15182</strain>
    </source>
</reference>
<gene>
    <name evidence="9" type="ORF">CWD77_03875</name>
</gene>
<dbReference type="PANTHER" id="PTHR43429:SF1">
    <property type="entry name" value="NAD(P)H SULFUR OXIDOREDUCTASE (COA-DEPENDENT)"/>
    <property type="match status" value="1"/>
</dbReference>
<comment type="similarity">
    <text evidence="2">Belongs to the class-III pyridine nucleotide-disulfide oxidoreductase family.</text>
</comment>
<evidence type="ECO:0000256" key="6">
    <source>
        <dbReference type="ARBA" id="ARBA00023284"/>
    </source>
</evidence>
<keyword evidence="4" id="KW-0274">FAD</keyword>
<keyword evidence="10" id="KW-1185">Reference proteome</keyword>
<dbReference type="PANTHER" id="PTHR43429">
    <property type="entry name" value="PYRIDINE NUCLEOTIDE-DISULFIDE OXIDOREDUCTASE DOMAIN-CONTAINING"/>
    <property type="match status" value="1"/>
</dbReference>
<dbReference type="GO" id="GO:0016491">
    <property type="term" value="F:oxidoreductase activity"/>
    <property type="evidence" value="ECO:0007669"/>
    <property type="project" value="UniProtKB-KW"/>
</dbReference>
<dbReference type="InterPro" id="IPR023753">
    <property type="entry name" value="FAD/NAD-binding_dom"/>
</dbReference>
<evidence type="ECO:0000256" key="5">
    <source>
        <dbReference type="ARBA" id="ARBA00023002"/>
    </source>
</evidence>
<keyword evidence="5" id="KW-0560">Oxidoreductase</keyword>
<dbReference type="AlphaFoldDB" id="A0A2N0VK90"/>
<comment type="caution">
    <text evidence="9">The sequence shown here is derived from an EMBL/GenBank/DDBJ whole genome shotgun (WGS) entry which is preliminary data.</text>
</comment>
<dbReference type="Proteomes" id="UP000233398">
    <property type="component" value="Unassembled WGS sequence"/>
</dbReference>
<dbReference type="SUPFAM" id="SSF51905">
    <property type="entry name" value="FAD/NAD(P)-binding domain"/>
    <property type="match status" value="1"/>
</dbReference>
<feature type="domain" description="Pyridine nucleotide-disulphide oxidoreductase dimerisation" evidence="7">
    <location>
        <begin position="332"/>
        <end position="436"/>
    </location>
</feature>
<dbReference type="RefSeq" id="WP_101071903.1">
    <property type="nucleotide sequence ID" value="NZ_PISP01000001.1"/>
</dbReference>
<dbReference type="InterPro" id="IPR050260">
    <property type="entry name" value="FAD-bd_OxRdtase"/>
</dbReference>
<evidence type="ECO:0000259" key="7">
    <source>
        <dbReference type="Pfam" id="PF02852"/>
    </source>
</evidence>
<evidence type="ECO:0000313" key="9">
    <source>
        <dbReference type="EMBL" id="PKD44612.1"/>
    </source>
</evidence>
<dbReference type="Gene3D" id="3.50.50.60">
    <property type="entry name" value="FAD/NAD(P)-binding domain"/>
    <property type="match status" value="2"/>
</dbReference>
<dbReference type="SUPFAM" id="SSF55424">
    <property type="entry name" value="FAD/NAD-linked reductases, dimerisation (C-terminal) domain"/>
    <property type="match status" value="1"/>
</dbReference>
<evidence type="ECO:0000256" key="1">
    <source>
        <dbReference type="ARBA" id="ARBA00001974"/>
    </source>
</evidence>
<organism evidence="9 10">
    <name type="scientific">Rhodohalobacter barkolensis</name>
    <dbReference type="NCBI Taxonomy" id="2053187"/>
    <lineage>
        <taxon>Bacteria</taxon>
        <taxon>Pseudomonadati</taxon>
        <taxon>Balneolota</taxon>
        <taxon>Balneolia</taxon>
        <taxon>Balneolales</taxon>
        <taxon>Balneolaceae</taxon>
        <taxon>Rhodohalobacter</taxon>
    </lineage>
</organism>
<evidence type="ECO:0000256" key="3">
    <source>
        <dbReference type="ARBA" id="ARBA00022630"/>
    </source>
</evidence>
<evidence type="ECO:0000256" key="2">
    <source>
        <dbReference type="ARBA" id="ARBA00009130"/>
    </source>
</evidence>
<sequence length="448" mass="48962">MVKDKLVVIGGDAAGMSAASKVRRAQPDREIVVFERGNHTSYAACGMPYFIAGQIETSDQLIARKPEVFREKQNIDVRIRHEVIEIDTEKKRVRVKNLGDHSKFWESYDELLIATGASPIRPDFEGIDSDGIFALSTLQSGINVFDYIEKNSPKRATIIGGGYIGIEMAEALLDLNMDVTLFDMAPQVMTTMDKDMTEIISEYMIEKGVHVYLNEKLEKFDSKDGRVDAVQTDQRKIEADLVILGMGVKPNSEIAKNAGIKTGVKGAIHVDKKLRTSVEGIWAAGDCAESFHLVKQEQTWIALGTIANKHGLFAGINLSGGDIEFPGVCGTAITKFQDLEISRTGLNEQEANEMGIQYESSMIESRTRSGYYPGSDKISVKLIAEKVSGKLLGGQIVGFSGSAKRIDTIATAITAGMSAQDLVDLDLSYAPPFSPVWDPVQTAARTLV</sequence>
<dbReference type="NCBIfam" id="NF007123">
    <property type="entry name" value="PRK09564.1"/>
    <property type="match status" value="1"/>
</dbReference>
<evidence type="ECO:0000256" key="4">
    <source>
        <dbReference type="ARBA" id="ARBA00022827"/>
    </source>
</evidence>
<evidence type="ECO:0000259" key="8">
    <source>
        <dbReference type="Pfam" id="PF07992"/>
    </source>
</evidence>
<protein>
    <submittedName>
        <fullName evidence="9">CoA-disulfide reductase</fullName>
    </submittedName>
</protein>
<dbReference type="InterPro" id="IPR004099">
    <property type="entry name" value="Pyr_nucl-diS_OxRdtase_dimer"/>
</dbReference>
<proteinExistence type="inferred from homology"/>